<keyword evidence="1" id="KW-1133">Transmembrane helix</keyword>
<accession>C5M768</accession>
<organism evidence="2 3">
    <name type="scientific">Candida tropicalis (strain ATCC MYA-3404 / T1)</name>
    <name type="common">Yeast</name>
    <dbReference type="NCBI Taxonomy" id="294747"/>
    <lineage>
        <taxon>Eukaryota</taxon>
        <taxon>Fungi</taxon>
        <taxon>Dikarya</taxon>
        <taxon>Ascomycota</taxon>
        <taxon>Saccharomycotina</taxon>
        <taxon>Pichiomycetes</taxon>
        <taxon>Debaryomycetaceae</taxon>
        <taxon>Candida/Lodderomyces clade</taxon>
        <taxon>Candida</taxon>
    </lineage>
</organism>
<dbReference type="HOGENOM" id="CLU_100674_2_0_1"/>
<evidence type="ECO:0000313" key="3">
    <source>
        <dbReference type="Proteomes" id="UP000002037"/>
    </source>
</evidence>
<protein>
    <submittedName>
        <fullName evidence="2">Uncharacterized protein</fullName>
    </submittedName>
</protein>
<keyword evidence="1" id="KW-0812">Transmembrane</keyword>
<sequence>MISRLGLRSSRLVFQANRGACINNSSRICLTRTYASASSTKATIYDQTNGQTIELADPEHPEFADYKNPEFVLKQTLSPYAKYDDPQNRRNKNDPMHTDEDLLDMWSPDYYDYVSDSTALKHNAVFFGLIFGVASIIYYFQLYPEKPAMIRSFPYNGLADSLGSTSKEAAPFYQNKPDLTAESECGVLPADNDIVSNQKLYETENADFIKSGSA</sequence>
<name>C5M768_CANTT</name>
<dbReference type="InterPro" id="IPR008699">
    <property type="entry name" value="NDUFB8"/>
</dbReference>
<reference evidence="2 3" key="1">
    <citation type="journal article" date="2009" name="Nature">
        <title>Evolution of pathogenicity and sexual reproduction in eight Candida genomes.</title>
        <authorList>
            <person name="Butler G."/>
            <person name="Rasmussen M.D."/>
            <person name="Lin M.F."/>
            <person name="Santos M.A."/>
            <person name="Sakthikumar S."/>
            <person name="Munro C.A."/>
            <person name="Rheinbay E."/>
            <person name="Grabherr M."/>
            <person name="Forche A."/>
            <person name="Reedy J.L."/>
            <person name="Agrafioti I."/>
            <person name="Arnaud M.B."/>
            <person name="Bates S."/>
            <person name="Brown A.J."/>
            <person name="Brunke S."/>
            <person name="Costanzo M.C."/>
            <person name="Fitzpatrick D.A."/>
            <person name="de Groot P.W."/>
            <person name="Harris D."/>
            <person name="Hoyer L.L."/>
            <person name="Hube B."/>
            <person name="Klis F.M."/>
            <person name="Kodira C."/>
            <person name="Lennard N."/>
            <person name="Logue M.E."/>
            <person name="Martin R."/>
            <person name="Neiman A.M."/>
            <person name="Nikolaou E."/>
            <person name="Quail M.A."/>
            <person name="Quinn J."/>
            <person name="Santos M.C."/>
            <person name="Schmitzberger F.F."/>
            <person name="Sherlock G."/>
            <person name="Shah P."/>
            <person name="Silverstein K.A."/>
            <person name="Skrzypek M.S."/>
            <person name="Soll D."/>
            <person name="Staggs R."/>
            <person name="Stansfield I."/>
            <person name="Stumpf M.P."/>
            <person name="Sudbery P.E."/>
            <person name="Srikantha T."/>
            <person name="Zeng Q."/>
            <person name="Berman J."/>
            <person name="Berriman M."/>
            <person name="Heitman J."/>
            <person name="Gow N.A."/>
            <person name="Lorenz M.C."/>
            <person name="Birren B.W."/>
            <person name="Kellis M."/>
            <person name="Cuomo C.A."/>
        </authorList>
    </citation>
    <scope>NUCLEOTIDE SEQUENCE [LARGE SCALE GENOMIC DNA]</scope>
    <source>
        <strain evidence="3">ATCC MYA-3404 / T1</strain>
    </source>
</reference>
<dbReference type="PANTHER" id="PTHR12840:SF1">
    <property type="entry name" value="NADH DEHYDROGENASE [UBIQUINONE] 1 BETA SUBCOMPLEX SUBUNIT 8, MITOCHONDRIAL"/>
    <property type="match status" value="1"/>
</dbReference>
<dbReference type="RefSeq" id="XP_002547393.1">
    <property type="nucleotide sequence ID" value="XM_002547347.1"/>
</dbReference>
<dbReference type="GO" id="GO:0005739">
    <property type="term" value="C:mitochondrion"/>
    <property type="evidence" value="ECO:0007669"/>
    <property type="project" value="InterPro"/>
</dbReference>
<dbReference type="OrthoDB" id="2014058at2759"/>
<dbReference type="PANTHER" id="PTHR12840">
    <property type="entry name" value="NADH-UBIQUINONE OXIDOREDUCTASE ASHI SUBUNIT"/>
    <property type="match status" value="1"/>
</dbReference>
<dbReference type="eggNOG" id="ENOG502S52G">
    <property type="taxonomic scope" value="Eukaryota"/>
</dbReference>
<keyword evidence="1" id="KW-0472">Membrane</keyword>
<proteinExistence type="predicted"/>
<evidence type="ECO:0000256" key="1">
    <source>
        <dbReference type="SAM" id="Phobius"/>
    </source>
</evidence>
<dbReference type="KEGG" id="ctp:CTRG_01700"/>
<dbReference type="Pfam" id="PF05821">
    <property type="entry name" value="NDUF_B8"/>
    <property type="match status" value="1"/>
</dbReference>
<gene>
    <name evidence="2" type="ORF">CTRG_01700</name>
</gene>
<dbReference type="STRING" id="294747.C5M768"/>
<dbReference type="GeneID" id="8301519"/>
<dbReference type="Proteomes" id="UP000002037">
    <property type="component" value="Unassembled WGS sequence"/>
</dbReference>
<dbReference type="VEuPathDB" id="FungiDB:CTRG_01700"/>
<keyword evidence="3" id="KW-1185">Reference proteome</keyword>
<dbReference type="EMBL" id="GG692396">
    <property type="protein sequence ID" value="EER34838.1"/>
    <property type="molecule type" value="Genomic_DNA"/>
</dbReference>
<dbReference type="AlphaFoldDB" id="C5M768"/>
<feature type="transmembrane region" description="Helical" evidence="1">
    <location>
        <begin position="124"/>
        <end position="143"/>
    </location>
</feature>
<evidence type="ECO:0000313" key="2">
    <source>
        <dbReference type="EMBL" id="EER34838.1"/>
    </source>
</evidence>